<dbReference type="EMBL" id="JANAWD010000139">
    <property type="protein sequence ID" value="KAJ3485874.1"/>
    <property type="molecule type" value="Genomic_DNA"/>
</dbReference>
<dbReference type="Pfam" id="PF04082">
    <property type="entry name" value="Fungal_trans"/>
    <property type="match status" value="1"/>
</dbReference>
<evidence type="ECO:0000259" key="4">
    <source>
        <dbReference type="SMART" id="SM00906"/>
    </source>
</evidence>
<keyword evidence="6" id="KW-1185">Reference proteome</keyword>
<dbReference type="PANTHER" id="PTHR31001">
    <property type="entry name" value="UNCHARACTERIZED TRANSCRIPTIONAL REGULATORY PROTEIN"/>
    <property type="match status" value="1"/>
</dbReference>
<proteinExistence type="predicted"/>
<dbReference type="InterPro" id="IPR007219">
    <property type="entry name" value="XnlR_reg_dom"/>
</dbReference>
<comment type="subcellular location">
    <subcellularLocation>
        <location evidence="1">Nucleus</location>
    </subcellularLocation>
</comment>
<dbReference type="CDD" id="cd12148">
    <property type="entry name" value="fungal_TF_MHR"/>
    <property type="match status" value="1"/>
</dbReference>
<dbReference type="GO" id="GO:0006351">
    <property type="term" value="P:DNA-templated transcription"/>
    <property type="evidence" value="ECO:0007669"/>
    <property type="project" value="InterPro"/>
</dbReference>
<organism evidence="5 6">
    <name type="scientific">Meripilus lineatus</name>
    <dbReference type="NCBI Taxonomy" id="2056292"/>
    <lineage>
        <taxon>Eukaryota</taxon>
        <taxon>Fungi</taxon>
        <taxon>Dikarya</taxon>
        <taxon>Basidiomycota</taxon>
        <taxon>Agaricomycotina</taxon>
        <taxon>Agaricomycetes</taxon>
        <taxon>Polyporales</taxon>
        <taxon>Meripilaceae</taxon>
        <taxon>Meripilus</taxon>
    </lineage>
</organism>
<feature type="region of interest" description="Disordered" evidence="3">
    <location>
        <begin position="1"/>
        <end position="31"/>
    </location>
</feature>
<name>A0AAD5YEK9_9APHY</name>
<accession>A0AAD5YEK9</accession>
<dbReference type="GO" id="GO:0005634">
    <property type="term" value="C:nucleus"/>
    <property type="evidence" value="ECO:0007669"/>
    <property type="project" value="UniProtKB-SubCell"/>
</dbReference>
<dbReference type="GO" id="GO:0003677">
    <property type="term" value="F:DNA binding"/>
    <property type="evidence" value="ECO:0007669"/>
    <property type="project" value="InterPro"/>
</dbReference>
<dbReference type="InterPro" id="IPR050613">
    <property type="entry name" value="Sec_Metabolite_Reg"/>
</dbReference>
<gene>
    <name evidence="5" type="ORF">NLI96_g4641</name>
</gene>
<evidence type="ECO:0000256" key="2">
    <source>
        <dbReference type="ARBA" id="ARBA00023242"/>
    </source>
</evidence>
<feature type="compositionally biased region" description="Pro residues" evidence="3">
    <location>
        <begin position="727"/>
        <end position="741"/>
    </location>
</feature>
<dbReference type="PANTHER" id="PTHR31001:SF56">
    <property type="entry name" value="ZN(2)-C6 FUNGAL-TYPE DOMAIN-CONTAINING PROTEIN"/>
    <property type="match status" value="1"/>
</dbReference>
<sequence length="939" mass="104263">MPADHSKANPTNRPRRARKDNNEEDKVDSSHAREIELKRSRGEISCTECRSRFDATRQFHANLVSFVSEWEPRYGAGYPVTSAGTTSIYKSLTAGFCRFVLAATEHLHRRIAKMGERIRQLEDALAILQAKYSNEPHPLLHDENSITAATPEQEEEMPITEPSSSSAAPDDQVIEAFGTLSMLEHGVSRFFGPTGGTEYMLHTDSETCTTSPSLGSKSPESLRDSLSPPLSGELTRFSAAFPFTPVGPTEDVLRLIEGHLPSWERACHLAEAYIEHAGWLFRGVTKQQLQSEMLPIMYKRPRPDDSSLTQEDYGSPHDIALLYLIFAIGALVDLKQEAYNAEGEHYHQIARAALVLQPVLEKPSLVTIQALHLLSIYNGMAGNENYGGETSLETTWSLVAFAAQLSHSIGLHRDSARWGLPEALVNRRRLLFWNLFVADSWQSLTTGRPPSFSREYIDCQFPTTDGEAPKEGDADNDFGTWGFRFALQCVSEVAARTLTAEAPSYATIMELDRKVREFPIPPEAVALLEDLRNPQDGDEPLPLSVSMTRFVLSHSREVILLSIHRAFFAQAIIDCPENPLRSQYAPSFLAAYRASTTILKAINDQFAQLPALCARFWVIWTFAFSSAVVFGTVVTRGPRSPLAAPAIAQLDIACELFEKAAKLSRRAAKALPLVRRLKEKAHISLTTAQSDPTGKGALWRMTPPEDDDDELEIFAGKTRLVKSARPSPSPAVSPPEAPPVRPEGMVYDQAFKPQIAPPAPPPMPTLPGPSSLTPDGSWVYSPQGYPVPYSTQSHTTHHPEYNSPTTPFDRQPPHPGYTNHAWTQPSHAQHVAPHGHHAPLPPIAHQPLRVTSQHHHQYSEQSLSQYRGPATPQQESYMRDRGASQVFPTAPTFQGVQQTYAPPTELVNLGLASRESRLDERWATFMHESGYLDELNFRP</sequence>
<feature type="region of interest" description="Disordered" evidence="3">
    <location>
        <begin position="202"/>
        <end position="229"/>
    </location>
</feature>
<evidence type="ECO:0000256" key="1">
    <source>
        <dbReference type="ARBA" id="ARBA00004123"/>
    </source>
</evidence>
<evidence type="ECO:0000313" key="6">
    <source>
        <dbReference type="Proteomes" id="UP001212997"/>
    </source>
</evidence>
<keyword evidence="2" id="KW-0539">Nucleus</keyword>
<reference evidence="5" key="1">
    <citation type="submission" date="2022-07" db="EMBL/GenBank/DDBJ databases">
        <title>Genome Sequence of Physisporinus lineatus.</title>
        <authorList>
            <person name="Buettner E."/>
        </authorList>
    </citation>
    <scope>NUCLEOTIDE SEQUENCE</scope>
    <source>
        <strain evidence="5">VT162</strain>
    </source>
</reference>
<feature type="compositionally biased region" description="Polar residues" evidence="3">
    <location>
        <begin position="206"/>
        <end position="219"/>
    </location>
</feature>
<evidence type="ECO:0000313" key="5">
    <source>
        <dbReference type="EMBL" id="KAJ3485874.1"/>
    </source>
</evidence>
<feature type="region of interest" description="Disordered" evidence="3">
    <location>
        <begin position="720"/>
        <end position="820"/>
    </location>
</feature>
<dbReference type="SMART" id="SM00906">
    <property type="entry name" value="Fungal_trans"/>
    <property type="match status" value="1"/>
</dbReference>
<protein>
    <recommendedName>
        <fullName evidence="4">Xylanolytic transcriptional activator regulatory domain-containing protein</fullName>
    </recommendedName>
</protein>
<dbReference type="AlphaFoldDB" id="A0AAD5YEK9"/>
<dbReference type="GO" id="GO:0008270">
    <property type="term" value="F:zinc ion binding"/>
    <property type="evidence" value="ECO:0007669"/>
    <property type="project" value="InterPro"/>
</dbReference>
<comment type="caution">
    <text evidence="5">The sequence shown here is derived from an EMBL/GenBank/DDBJ whole genome shotgun (WGS) entry which is preliminary data.</text>
</comment>
<dbReference type="Proteomes" id="UP001212997">
    <property type="component" value="Unassembled WGS sequence"/>
</dbReference>
<feature type="compositionally biased region" description="Pro residues" evidence="3">
    <location>
        <begin position="755"/>
        <end position="767"/>
    </location>
</feature>
<evidence type="ECO:0000256" key="3">
    <source>
        <dbReference type="SAM" id="MobiDB-lite"/>
    </source>
</evidence>
<feature type="domain" description="Xylanolytic transcriptional activator regulatory" evidence="4">
    <location>
        <begin position="395"/>
        <end position="468"/>
    </location>
</feature>